<organism evidence="2 3">
    <name type="scientific">Mucilaginibacter pedocola</name>
    <dbReference type="NCBI Taxonomy" id="1792845"/>
    <lineage>
        <taxon>Bacteria</taxon>
        <taxon>Pseudomonadati</taxon>
        <taxon>Bacteroidota</taxon>
        <taxon>Sphingobacteriia</taxon>
        <taxon>Sphingobacteriales</taxon>
        <taxon>Sphingobacteriaceae</taxon>
        <taxon>Mucilaginibacter</taxon>
    </lineage>
</organism>
<protein>
    <recommendedName>
        <fullName evidence="1">PDZ domain-containing protein</fullName>
    </recommendedName>
</protein>
<proteinExistence type="predicted"/>
<dbReference type="AlphaFoldDB" id="A0A1S9PG79"/>
<dbReference type="SUPFAM" id="SSF50156">
    <property type="entry name" value="PDZ domain-like"/>
    <property type="match status" value="1"/>
</dbReference>
<name>A0A1S9PG79_9SPHI</name>
<reference evidence="2 3" key="1">
    <citation type="submission" date="2016-07" db="EMBL/GenBank/DDBJ databases">
        <title>Genomic analysis of zinc-resistant bacterium Mucilaginibacter pedocola TBZ30.</title>
        <authorList>
            <person name="Huang J."/>
            <person name="Tang J."/>
        </authorList>
    </citation>
    <scope>NUCLEOTIDE SEQUENCE [LARGE SCALE GENOMIC DNA]</scope>
    <source>
        <strain evidence="2 3">TBZ30</strain>
    </source>
</reference>
<dbReference type="RefSeq" id="WP_078348120.1">
    <property type="nucleotide sequence ID" value="NZ_MBTF01000011.1"/>
</dbReference>
<comment type="caution">
    <text evidence="2">The sequence shown here is derived from an EMBL/GenBank/DDBJ whole genome shotgun (WGS) entry which is preliminary data.</text>
</comment>
<dbReference type="SMART" id="SM00228">
    <property type="entry name" value="PDZ"/>
    <property type="match status" value="1"/>
</dbReference>
<dbReference type="STRING" id="1792845.BC343_27860"/>
<evidence type="ECO:0000313" key="2">
    <source>
        <dbReference type="EMBL" id="OOQ59970.1"/>
    </source>
</evidence>
<gene>
    <name evidence="2" type="ORF">BC343_27860</name>
</gene>
<dbReference type="Proteomes" id="UP000189739">
    <property type="component" value="Unassembled WGS sequence"/>
</dbReference>
<keyword evidence="3" id="KW-1185">Reference proteome</keyword>
<dbReference type="InterPro" id="IPR041489">
    <property type="entry name" value="PDZ_6"/>
</dbReference>
<dbReference type="Pfam" id="PF13650">
    <property type="entry name" value="Asp_protease_2"/>
    <property type="match status" value="1"/>
</dbReference>
<dbReference type="InterPro" id="IPR021109">
    <property type="entry name" value="Peptidase_aspartic_dom_sf"/>
</dbReference>
<evidence type="ECO:0000259" key="1">
    <source>
        <dbReference type="SMART" id="SM00228"/>
    </source>
</evidence>
<dbReference type="Pfam" id="PF17820">
    <property type="entry name" value="PDZ_6"/>
    <property type="match status" value="1"/>
</dbReference>
<dbReference type="InterPro" id="IPR001478">
    <property type="entry name" value="PDZ"/>
</dbReference>
<accession>A0A1S9PG79</accession>
<dbReference type="EMBL" id="MBTF01000011">
    <property type="protein sequence ID" value="OOQ59970.1"/>
    <property type="molecule type" value="Genomic_DNA"/>
</dbReference>
<dbReference type="Gene3D" id="2.40.70.10">
    <property type="entry name" value="Acid Proteases"/>
    <property type="match status" value="2"/>
</dbReference>
<dbReference type="Gene3D" id="2.30.42.10">
    <property type="match status" value="1"/>
</dbReference>
<dbReference type="OrthoDB" id="3521766at2"/>
<evidence type="ECO:0000313" key="3">
    <source>
        <dbReference type="Proteomes" id="UP000189739"/>
    </source>
</evidence>
<dbReference type="InterPro" id="IPR036034">
    <property type="entry name" value="PDZ_sf"/>
</dbReference>
<feature type="domain" description="PDZ" evidence="1">
    <location>
        <begin position="301"/>
        <end position="394"/>
    </location>
</feature>
<sequence>MAPRLLYYPLLLLLAVTGICRQSRAQFFQLADGRKQATVPFKVIRNMVIIKLKINNNGPYNFILDTGVGFMIITDPTMVDSLHIPDRRTLKLGGLGQGDDYDAYYTNPLNIEIPGINSVGVSAAIFKKDHFGLSNYAGMPIHGLLGYEFFNRLIVKMNFNDSTLTAYRPGKIKGLKKYEALPLTIEGNKPYVNTCVSFCDKSERECKLIVDIGAGHPLSLEDNPAKPWPTQKAIAANLGMGLTGPIYGEIGRINQLSLGKYQLTNVLSSFPERNDNTVLGERDGNLGMDVLKRFVLVFDYANKMLYLKPRTNLKEAFERDMSGTEYYAGGENLDRVVISRVEPGSAGDDVGLLKDDEIVSINFKPVANMHLEDIDRLFRSGDGRGVLLEIYRDKKINRLVLTLKRRI</sequence>